<organism evidence="2 3">
    <name type="scientific">Actinophytocola gossypii</name>
    <dbReference type="NCBI Taxonomy" id="2812003"/>
    <lineage>
        <taxon>Bacteria</taxon>
        <taxon>Bacillati</taxon>
        <taxon>Actinomycetota</taxon>
        <taxon>Actinomycetes</taxon>
        <taxon>Pseudonocardiales</taxon>
        <taxon>Pseudonocardiaceae</taxon>
    </lineage>
</organism>
<sequence>MADNTTWRTSSVSGGNGGSSCVEIAITPNVALVRDSKNRSGAALSFTGPEWRAFVIALSGRGKTSAQ</sequence>
<gene>
    <name evidence="2" type="ORF">JT362_28345</name>
</gene>
<dbReference type="EMBL" id="JAFFZE010000023">
    <property type="protein sequence ID" value="MCT2587040.1"/>
    <property type="molecule type" value="Genomic_DNA"/>
</dbReference>
<dbReference type="Proteomes" id="UP001156441">
    <property type="component" value="Unassembled WGS sequence"/>
</dbReference>
<name>A0ABT2JGP2_9PSEU</name>
<evidence type="ECO:0000259" key="1">
    <source>
        <dbReference type="Pfam" id="PF04149"/>
    </source>
</evidence>
<evidence type="ECO:0000313" key="2">
    <source>
        <dbReference type="EMBL" id="MCT2587040.1"/>
    </source>
</evidence>
<reference evidence="2 3" key="1">
    <citation type="submission" date="2021-02" db="EMBL/GenBank/DDBJ databases">
        <title>Actinophytocola xerophila sp. nov., isolated from soil of cotton cropping field.</title>
        <authorList>
            <person name="Huang R."/>
            <person name="Chen X."/>
            <person name="Ge X."/>
            <person name="Liu W."/>
        </authorList>
    </citation>
    <scope>NUCLEOTIDE SEQUENCE [LARGE SCALE GENOMIC DNA]</scope>
    <source>
        <strain evidence="2 3">S1-96</strain>
    </source>
</reference>
<evidence type="ECO:0000313" key="3">
    <source>
        <dbReference type="Proteomes" id="UP001156441"/>
    </source>
</evidence>
<protein>
    <submittedName>
        <fullName evidence="2">DUF397 domain-containing protein</fullName>
    </submittedName>
</protein>
<keyword evidence="3" id="KW-1185">Reference proteome</keyword>
<proteinExistence type="predicted"/>
<dbReference type="Pfam" id="PF04149">
    <property type="entry name" value="DUF397"/>
    <property type="match status" value="1"/>
</dbReference>
<comment type="caution">
    <text evidence="2">The sequence shown here is derived from an EMBL/GenBank/DDBJ whole genome shotgun (WGS) entry which is preliminary data.</text>
</comment>
<feature type="domain" description="DUF397" evidence="1">
    <location>
        <begin position="6"/>
        <end position="57"/>
    </location>
</feature>
<accession>A0ABT2JGP2</accession>
<dbReference type="RefSeq" id="WP_260194930.1">
    <property type="nucleotide sequence ID" value="NZ_JAFFZE010000023.1"/>
</dbReference>
<dbReference type="InterPro" id="IPR007278">
    <property type="entry name" value="DUF397"/>
</dbReference>